<keyword evidence="2" id="KW-1185">Reference proteome</keyword>
<dbReference type="EMBL" id="JANVFT010000007">
    <property type="protein sequence ID" value="KAJ4500200.1"/>
    <property type="molecule type" value="Genomic_DNA"/>
</dbReference>
<evidence type="ECO:0000313" key="1">
    <source>
        <dbReference type="EMBL" id="KAJ4500200.1"/>
    </source>
</evidence>
<proteinExistence type="predicted"/>
<organism evidence="1 2">
    <name type="scientific">Lentinula lateritia</name>
    <dbReference type="NCBI Taxonomy" id="40482"/>
    <lineage>
        <taxon>Eukaryota</taxon>
        <taxon>Fungi</taxon>
        <taxon>Dikarya</taxon>
        <taxon>Basidiomycota</taxon>
        <taxon>Agaricomycotina</taxon>
        <taxon>Agaricomycetes</taxon>
        <taxon>Agaricomycetidae</taxon>
        <taxon>Agaricales</taxon>
        <taxon>Marasmiineae</taxon>
        <taxon>Omphalotaceae</taxon>
        <taxon>Lentinula</taxon>
    </lineage>
</organism>
<reference evidence="1" key="1">
    <citation type="submission" date="2022-08" db="EMBL/GenBank/DDBJ databases">
        <title>A Global Phylogenomic Analysis of the Shiitake Genus Lentinula.</title>
        <authorList>
            <consortium name="DOE Joint Genome Institute"/>
            <person name="Sierra-Patev S."/>
            <person name="Min B."/>
            <person name="Naranjo-Ortiz M."/>
            <person name="Looney B."/>
            <person name="Konkel Z."/>
            <person name="Slot J.C."/>
            <person name="Sakamoto Y."/>
            <person name="Steenwyk J.L."/>
            <person name="Rokas A."/>
            <person name="Carro J."/>
            <person name="Camarero S."/>
            <person name="Ferreira P."/>
            <person name="Molpeceres G."/>
            <person name="Ruiz-Duenas F.J."/>
            <person name="Serrano A."/>
            <person name="Henrissat B."/>
            <person name="Drula E."/>
            <person name="Hughes K.W."/>
            <person name="Mata J.L."/>
            <person name="Ishikawa N.K."/>
            <person name="Vargas-Isla R."/>
            <person name="Ushijima S."/>
            <person name="Smith C.A."/>
            <person name="Ahrendt S."/>
            <person name="Andreopoulos W."/>
            <person name="He G."/>
            <person name="Labutti K."/>
            <person name="Lipzen A."/>
            <person name="Ng V."/>
            <person name="Riley R."/>
            <person name="Sandor L."/>
            <person name="Barry K."/>
            <person name="Martinez A.T."/>
            <person name="Xiao Y."/>
            <person name="Gibbons J.G."/>
            <person name="Terashima K."/>
            <person name="Grigoriev I.V."/>
            <person name="Hibbett D.S."/>
        </authorList>
    </citation>
    <scope>NUCLEOTIDE SEQUENCE</scope>
    <source>
        <strain evidence="1">RHP3577 ss4</strain>
    </source>
</reference>
<dbReference type="Proteomes" id="UP001150217">
    <property type="component" value="Unassembled WGS sequence"/>
</dbReference>
<evidence type="ECO:0008006" key="3">
    <source>
        <dbReference type="Google" id="ProtNLM"/>
    </source>
</evidence>
<protein>
    <recommendedName>
        <fullName evidence="3">Glycoside hydrolase family 63 protein</fullName>
    </recommendedName>
</protein>
<gene>
    <name evidence="1" type="ORF">C8R41DRAFT_977804</name>
</gene>
<name>A0ABQ8W021_9AGAR</name>
<evidence type="ECO:0000313" key="2">
    <source>
        <dbReference type="Proteomes" id="UP001150217"/>
    </source>
</evidence>
<sequence length="170" mass="19428">MSIRVGVALYLVKGSIYYNTPSYFHWVLVASAAESWASQPVRALELKRPFNYAGYAHSFDSYDISRSSAFRGVVHLFMTSNYTLNSFQAMIQSNFPAYDSGWRFPGNYGPQGWTCATWILQILWHLLGEGTWVSNRQFEQTYTRILNLGGELLEATNNADYQGAVRVMYF</sequence>
<comment type="caution">
    <text evidence="1">The sequence shown here is derived from an EMBL/GenBank/DDBJ whole genome shotgun (WGS) entry which is preliminary data.</text>
</comment>
<accession>A0ABQ8W021</accession>